<keyword evidence="1" id="KW-0812">Transmembrane</keyword>
<dbReference type="SUPFAM" id="SSF81342">
    <property type="entry name" value="Transmembrane di-heme cytochromes"/>
    <property type="match status" value="1"/>
</dbReference>
<reference evidence="3 4" key="2">
    <citation type="submission" date="2018-11" db="EMBL/GenBank/DDBJ databases">
        <authorList>
            <consortium name="Pathogen Informatics"/>
        </authorList>
    </citation>
    <scope>NUCLEOTIDE SEQUENCE [LARGE SCALE GENOMIC DNA]</scope>
</reference>
<name>A0A0R3WY41_HYDTA</name>
<feature type="transmembrane region" description="Helical" evidence="1">
    <location>
        <begin position="111"/>
        <end position="139"/>
    </location>
</feature>
<accession>A0A0R3WY41</accession>
<dbReference type="STRING" id="6205.A0A0R3WY41"/>
<sequence>MVLCFLCLCVQIVTGVVLSFLYVVGFILYLLVMGEAFTGYILPWHQIGFSVTGMTLMRLLSVHVCLGLVIIMLVIVYLLYLHKDGRSNPLYSYKRLSNVVYFHSCFTVKDLFLFVCIQTGVSKIGGLMLVLCFSVFFCVPRRKMSSV</sequence>
<proteinExistence type="predicted"/>
<dbReference type="GO" id="GO:0016491">
    <property type="term" value="F:oxidoreductase activity"/>
    <property type="evidence" value="ECO:0007669"/>
    <property type="project" value="InterPro"/>
</dbReference>
<reference evidence="5" key="1">
    <citation type="submission" date="2017-02" db="UniProtKB">
        <authorList>
            <consortium name="WormBaseParasite"/>
        </authorList>
    </citation>
    <scope>IDENTIFICATION</scope>
</reference>
<dbReference type="Gene3D" id="1.20.810.10">
    <property type="entry name" value="Cytochrome Bc1 Complex, Chain C"/>
    <property type="match status" value="2"/>
</dbReference>
<evidence type="ECO:0000313" key="3">
    <source>
        <dbReference type="EMBL" id="VDM27412.1"/>
    </source>
</evidence>
<dbReference type="InterPro" id="IPR005797">
    <property type="entry name" value="Cyt_b/b6_N"/>
</dbReference>
<dbReference type="GO" id="GO:0022904">
    <property type="term" value="P:respiratory electron transport chain"/>
    <property type="evidence" value="ECO:0007669"/>
    <property type="project" value="InterPro"/>
</dbReference>
<evidence type="ECO:0000256" key="1">
    <source>
        <dbReference type="SAM" id="Phobius"/>
    </source>
</evidence>
<keyword evidence="4" id="KW-1185">Reference proteome</keyword>
<dbReference type="GO" id="GO:0009055">
    <property type="term" value="F:electron transfer activity"/>
    <property type="evidence" value="ECO:0007669"/>
    <property type="project" value="InterPro"/>
</dbReference>
<dbReference type="EMBL" id="UYWX01008488">
    <property type="protein sequence ID" value="VDM27412.1"/>
    <property type="molecule type" value="Genomic_DNA"/>
</dbReference>
<evidence type="ECO:0000313" key="5">
    <source>
        <dbReference type="WBParaSite" id="TTAC_0000568101-mRNA-1"/>
    </source>
</evidence>
<gene>
    <name evidence="3" type="ORF">TTAC_LOCUS5664</name>
</gene>
<keyword evidence="1" id="KW-1133">Transmembrane helix</keyword>
<feature type="domain" description="Cytochrome b/b6 N-terminal region profile" evidence="2">
    <location>
        <begin position="1"/>
        <end position="141"/>
    </location>
</feature>
<dbReference type="InterPro" id="IPR016174">
    <property type="entry name" value="Di-haem_cyt_TM"/>
</dbReference>
<feature type="transmembrane region" description="Helical" evidence="1">
    <location>
        <begin position="56"/>
        <end position="80"/>
    </location>
</feature>
<protein>
    <submittedName>
        <fullName evidence="5">Cytochrome b</fullName>
    </submittedName>
</protein>
<evidence type="ECO:0000259" key="2">
    <source>
        <dbReference type="PROSITE" id="PS51002"/>
    </source>
</evidence>
<dbReference type="GO" id="GO:0016020">
    <property type="term" value="C:membrane"/>
    <property type="evidence" value="ECO:0007669"/>
    <property type="project" value="InterPro"/>
</dbReference>
<dbReference type="InterPro" id="IPR027387">
    <property type="entry name" value="Cytb/b6-like_sf"/>
</dbReference>
<evidence type="ECO:0000313" key="4">
    <source>
        <dbReference type="Proteomes" id="UP000274429"/>
    </source>
</evidence>
<dbReference type="PROSITE" id="PS51002">
    <property type="entry name" value="CYTB_NTER"/>
    <property type="match status" value="1"/>
</dbReference>
<organism evidence="5">
    <name type="scientific">Hydatigena taeniaeformis</name>
    <name type="common">Feline tapeworm</name>
    <name type="synonym">Taenia taeniaeformis</name>
    <dbReference type="NCBI Taxonomy" id="6205"/>
    <lineage>
        <taxon>Eukaryota</taxon>
        <taxon>Metazoa</taxon>
        <taxon>Spiralia</taxon>
        <taxon>Lophotrochozoa</taxon>
        <taxon>Platyhelminthes</taxon>
        <taxon>Cestoda</taxon>
        <taxon>Eucestoda</taxon>
        <taxon>Cyclophyllidea</taxon>
        <taxon>Taeniidae</taxon>
        <taxon>Hydatigera</taxon>
    </lineage>
</organism>
<dbReference type="WBParaSite" id="TTAC_0000568101-mRNA-1">
    <property type="protein sequence ID" value="TTAC_0000568101-mRNA-1"/>
    <property type="gene ID" value="TTAC_0000568101"/>
</dbReference>
<keyword evidence="1" id="KW-0472">Membrane</keyword>
<dbReference type="Proteomes" id="UP000274429">
    <property type="component" value="Unassembled WGS sequence"/>
</dbReference>
<dbReference type="AlphaFoldDB" id="A0A0R3WY41"/>
<dbReference type="OrthoDB" id="6129637at2759"/>